<evidence type="ECO:0000313" key="5">
    <source>
        <dbReference type="Proteomes" id="UP001207654"/>
    </source>
</evidence>
<organism evidence="4 5">
    <name type="scientific">Archangium lansingense</name>
    <dbReference type="NCBI Taxonomy" id="2995310"/>
    <lineage>
        <taxon>Bacteria</taxon>
        <taxon>Pseudomonadati</taxon>
        <taxon>Myxococcota</taxon>
        <taxon>Myxococcia</taxon>
        <taxon>Myxococcales</taxon>
        <taxon>Cystobacterineae</taxon>
        <taxon>Archangiaceae</taxon>
        <taxon>Archangium</taxon>
    </lineage>
</organism>
<feature type="region of interest" description="Disordered" evidence="2">
    <location>
        <begin position="560"/>
        <end position="579"/>
    </location>
</feature>
<dbReference type="InterPro" id="IPR031329">
    <property type="entry name" value="NEUT/ALK_ceramidase_N"/>
</dbReference>
<reference evidence="4 5" key="1">
    <citation type="submission" date="2022-11" db="EMBL/GenBank/DDBJ databases">
        <title>Minimal conservation of predation-associated metabolite biosynthetic gene clusters underscores biosynthetic potential of Myxococcota including descriptions for ten novel species: Archangium lansinium sp. nov., Myxococcus landrumus sp. nov., Nannocystis bai.</title>
        <authorList>
            <person name="Ahearne A."/>
            <person name="Stevens C."/>
            <person name="Phillips K."/>
        </authorList>
    </citation>
    <scope>NUCLEOTIDE SEQUENCE [LARGE SCALE GENOMIC DNA]</scope>
    <source>
        <strain evidence="4 5">MIWBW</strain>
    </source>
</reference>
<dbReference type="Proteomes" id="UP001207654">
    <property type="component" value="Unassembled WGS sequence"/>
</dbReference>
<evidence type="ECO:0000313" key="4">
    <source>
        <dbReference type="EMBL" id="MCY1076591.1"/>
    </source>
</evidence>
<keyword evidence="5" id="KW-1185">Reference proteome</keyword>
<dbReference type="PANTHER" id="PTHR12670:SF1">
    <property type="entry name" value="NEUTRAL CERAMIDASE"/>
    <property type="match status" value="1"/>
</dbReference>
<keyword evidence="1" id="KW-0378">Hydrolase</keyword>
<dbReference type="RefSeq" id="WP_267535469.1">
    <property type="nucleotide sequence ID" value="NZ_JAPNKA010000001.1"/>
</dbReference>
<dbReference type="EC" id="3.5.1.23" evidence="1"/>
<dbReference type="Pfam" id="PF04734">
    <property type="entry name" value="Ceramidase_alk"/>
    <property type="match status" value="1"/>
</dbReference>
<feature type="compositionally biased region" description="Polar residues" evidence="2">
    <location>
        <begin position="562"/>
        <end position="574"/>
    </location>
</feature>
<proteinExistence type="inferred from homology"/>
<sequence length="702" mass="76785">MARTGLDDTPLMNLPPPVIEVQRRPPEAIPVTGVLQAGSARVDLTPGFLSSLAGWGPTLATSRRTRAAWGRLFARVLVLDDGQGERVALIAADLHAATRYVTERLAEHTAALGLHVGRLFLAGTHTHSGPGNFYANTYYDTFAQTEPLLKEQGLDPVMVDYLVERLGLGVREACARLRPARVGHGVARLWRYSRNRSLGALRENFPGLDDSALRQRVSALGFPSGTLAVSPPDLPLDQVCVDPRIQVLWAEEADAPHRPIGAFGTFGAHASLLAKEHPMCSPDFFGVATRHAEHLLRGAAGEPGPVVALAAGAIGDSDAARPGMTLEALKKAREDRTQNLSLMEEVGRAVGAQLAKACEDARTQVKASLRITALFDEPTIRDATLKDGRRLPTAALVGAPTLRGSEMGGGVTFFKEGERLEGLPDTDPQWPKAPPRALERLIRESLKYQPHTLPLRLLKVGDLWLMGCPGEPTSWLAHELTQTMLARGAREVMVAGVCGDYAGYLTTEREYKAQHYEGSSTLWGRNTEPWLLERFDALALSATTAIPSGAARFTIKPGKHQALTQPQPPTSEFTPSWPRPPELAAPRISNGRLVLAGRWFAWAPQERGELGWGAWLRLEDADSGEQLHSANRPLDDQHHTFLLEFIESAGVLEWRWMVVLDDWEHLRGRKIRFRTQGPRGVSVRPPPGARWPEANLLLNMAA</sequence>
<comment type="caution">
    <text evidence="4">The sequence shown here is derived from an EMBL/GenBank/DDBJ whole genome shotgun (WGS) entry which is preliminary data.</text>
</comment>
<evidence type="ECO:0000259" key="3">
    <source>
        <dbReference type="Pfam" id="PF04734"/>
    </source>
</evidence>
<keyword evidence="1" id="KW-0443">Lipid metabolism</keyword>
<name>A0ABT4A4L5_9BACT</name>
<keyword evidence="1" id="KW-0746">Sphingolipid metabolism</keyword>
<dbReference type="PANTHER" id="PTHR12670">
    <property type="entry name" value="CERAMIDASE"/>
    <property type="match status" value="1"/>
</dbReference>
<comment type="similarity">
    <text evidence="1">Belongs to the neutral ceramidase family.</text>
</comment>
<gene>
    <name evidence="4" type="ORF">OV287_19105</name>
</gene>
<comment type="catalytic activity">
    <reaction evidence="1">
        <text>an N-acylsphing-4-enine + H2O = sphing-4-enine + a fatty acid</text>
        <dbReference type="Rhea" id="RHEA:20856"/>
        <dbReference type="ChEBI" id="CHEBI:15377"/>
        <dbReference type="ChEBI" id="CHEBI:28868"/>
        <dbReference type="ChEBI" id="CHEBI:52639"/>
        <dbReference type="ChEBI" id="CHEBI:57756"/>
        <dbReference type="EC" id="3.5.1.23"/>
    </reaction>
</comment>
<dbReference type="EMBL" id="JAPNKA010000001">
    <property type="protein sequence ID" value="MCY1076591.1"/>
    <property type="molecule type" value="Genomic_DNA"/>
</dbReference>
<protein>
    <recommendedName>
        <fullName evidence="1">Neutral ceramidase</fullName>
        <ecNumber evidence="1">3.5.1.23</ecNumber>
    </recommendedName>
</protein>
<evidence type="ECO:0000256" key="2">
    <source>
        <dbReference type="SAM" id="MobiDB-lite"/>
    </source>
</evidence>
<dbReference type="InterPro" id="IPR006823">
    <property type="entry name" value="Ceramidase_alk"/>
</dbReference>
<accession>A0ABT4A4L5</accession>
<evidence type="ECO:0000256" key="1">
    <source>
        <dbReference type="RuleBase" id="RU366019"/>
    </source>
</evidence>
<feature type="domain" description="Neutral/alkaline non-lysosomal ceramidase N-terminal" evidence="3">
    <location>
        <begin position="69"/>
        <end position="528"/>
    </location>
</feature>